<dbReference type="InterPro" id="IPR028994">
    <property type="entry name" value="Integrin_alpha_N"/>
</dbReference>
<dbReference type="Gene3D" id="2.60.40.10">
    <property type="entry name" value="Immunoglobulins"/>
    <property type="match status" value="3"/>
</dbReference>
<dbReference type="EMBL" id="JAZHOG010000010">
    <property type="protein sequence ID" value="MEJ8568906.1"/>
    <property type="molecule type" value="Genomic_DNA"/>
</dbReference>
<dbReference type="InterPro" id="IPR029058">
    <property type="entry name" value="AB_hydrolase_fold"/>
</dbReference>
<keyword evidence="8" id="KW-1185">Reference proteome</keyword>
<dbReference type="NCBIfam" id="TIGR03696">
    <property type="entry name" value="Rhs_assc_core"/>
    <property type="match status" value="1"/>
</dbReference>
<dbReference type="GO" id="GO:0005737">
    <property type="term" value="C:cytoplasm"/>
    <property type="evidence" value="ECO:0007669"/>
    <property type="project" value="InterPro"/>
</dbReference>
<dbReference type="Pfam" id="PF12256">
    <property type="entry name" value="TcdB_toxin_midN"/>
    <property type="match status" value="1"/>
</dbReference>
<dbReference type="InterPro" id="IPR006644">
    <property type="entry name" value="Cadg"/>
</dbReference>
<feature type="region of interest" description="Disordered" evidence="5">
    <location>
        <begin position="997"/>
        <end position="1016"/>
    </location>
</feature>
<dbReference type="InterPro" id="IPR022045">
    <property type="entry name" value="TcdB_toxin_mid/N"/>
</dbReference>
<comment type="caution">
    <text evidence="7">The sequence shown here is derived from an EMBL/GenBank/DDBJ whole genome shotgun (WGS) entry which is preliminary data.</text>
</comment>
<feature type="domain" description="Fibronectin type-III" evidence="6">
    <location>
        <begin position="555"/>
        <end position="649"/>
    </location>
</feature>
<sequence length="3245" mass="349130">MSAVSFSNSGTASIVRVGVLFATMVLLVFSSLFVRTAAAQAQPKPRWINAQPVVSDDGHAVLRWTVDGNGRVPLFRLTEDHAGARRLGFTDVAEARLYRVRPGTYTFRVQACTRDASGYPDCGKPSKPLKLIISDAIEAGLSTPRPMHSQSLRVSTAAEGPGLLTPGLWSNPDRSGHGWSFYWTSRLSLPESHELHGPGYDLVGFWYTYEAKARYLDGPGDCGEGGGGSECYWVYDDYRPVVARLNLARTSAGTYSGSARITRAGGEFDSGNVTVTFDSAGTTAQVDWAMDFGRQHLEGEDTIRLLAGTDGSGDDLASHFAGLWSALSSDTALVAADVGSISEAVEVVFFDAAGDPGWMQASYYGDPDPARTSLCFYYPYQGYAPNESGRIFFHESGCDADRTASLSNRNGYREFSGTEAAKLWLDYILPDGHRVRYGSASFPFLLRKRASFHRIWFRGSDRCQISDAVAECEVPLTWFTDGHYPEAAVHVRNLENQQSNLVNGSAFPAVEDFSAVLTQAGTYRFELRMKGTSQSTLLAQTGPFTVEQAGPTLVSPTDLVVEWLDFSARRYQLSWQHSQSAQVDHYELTEVDPAGASTTYSVSPGSNRSRQFSKSSGPFGTHVYRVAACKADGVCSAPAPGLEWTVPPIEEDPEDIQFPWSENAYGTLGENQSWDYALGYHFVPAVDGAIVRLGGYFSGVRLVRLYERSSGRRLASVWIGSDNRWNHVAIEPVPVRAGVEYTVAAYLQGSGASYRYGVSLPQTFGDITILGGTSANTSSNWDAIPTNSISWIIYGQADIGFRPSSGTPPQPPVIDPIDDQSHEEGDSVSLSVSAFDADGSIVSYSAGGNLPANLVIGSSGIISGTLAPGSADASPYRVTVTVTDDDGLTAQTAFNWTVQSVSSPNTPPVITQPEDQEHVAGTAVATFSIAVADADGDPVTCSFSGLPAGISEPEECTLAGELTAPAGNYTVGVVANDGQEDSEPAHFMWTVTAPGSDANPEVPPAPAAMPSMTPSAASSRVGSTAGAFAVDETGNAQYRIPILAAPGSGGFAPDLAFVYSSSHGNGPLGMGWTLSGTSMITRCPATIAVDGPEATRGVTLTGADRFCLDGERLVVVSGAYGENGAEYRTEVDGIARIVSMGDVGGGPAYFTVWRKNGTREDFGRTSDSFIEARRPGDGGTALLWARNRMTDTSGNYIDYHYDELGGASTSPVEFTLDKVTYTGNERANTAAYAEIEFHYGAGRPDATTAYLAGSSQSQTRLITRVDSRARVNANRSLESLRSYLLNYADDGQGRRVLTSLTECRDSGASRCFPPTRFDWKPSRHAINGSGVSVGGLFDSKHVATAVADVSGDGRPDLLLTRRQGKGFVLEVAPALPSGGFGARGQGYPIPSDGTDHAPVRVHAIDLNADGFQDLVYPTANGWRARLSDETRLSEEISVGGGCCNLSNPPLVRVMDFDGDGLSDLLTQRADGSGENELVWLRNRYSPAVPGSVEFDAPVPLAVAVDTSLFPAQSSGGWQRDDALTRLQNTNASGAALARPFDYDGDGRVDLLVRLSRRYIGCGNSCSAAVDTPAGSTTVLTRFAIEQPENGDVKSIQSTSEAWASFYLVLLADGQNGFVQAGVVGTGTDCTVADACEPFSDLPAVRRAMPADINADGLADFAFLDAFYDWRYRLNSGAGFLPQSVPLVEFSDFAQSSRAGFVDMTGDGFPELIYPSSLSSSGATWQQHDNQFGHAFASARNTGIRFGNAEEFDQSLLADFDGDGMLDNLFIDLDSRGRVRSTTTRFYAGVNSADGSSSLAVNRLSRITDGFGAETILDYRPLTDAQVYTRLRNAASMDWGGFAAYDFIAPLYVVSEVAVSAPQAANANATRISRYHYVGARLQTSGRGFLGFAEVIAWDPLLKIRSHTRYRQDFPFVGMVGSETRYLSGDSERFDPINDPWSRAPIVWGAVTSDSGVPAGTSGVLVSHAVNEWASRSEGSAAPARFIYPARRLERFYTLAGDFSHKILSTTTVANPYGNPDSTVVQTWEQDAGMPVSTLTTRRTWFNDRDNWRIGRVLAESVVHQRPVASSTTRNVTYTYSTATAQLTGETLEPGNAALEVNTDYVLDSFGNRIVTTVTGAGMASRTRRDTYDSLGRFVNQTFNSYGQSTLVVLRRDVFGNIMQSRNIDGVLSVSAADDLGRPFVTWNQTGAWSKTRMSFGSGVHCPQSNTAWHTIETAGGSGARYTCFDRTGQIIRQANPGFDGTMVRVDTEFDQAGRKVRESVPYFAGATPYWTETTYDAAGRVRAVQAADGNDLIMDFDAAATFCGVPGGPRQVLSRNGLGQRRLEISNALGEVVSVVDADCGRIDYHFDAVGNLVRLVGADGVQVSMSYDLAGHRTMLSDPDKGISHYAYNALGEVTRQLDAKSQAIDLEHDLMGRVTRRYERTGVSSLEDESYQTVTTEQTEWINDSTSGVKGKGQLRSRKLRNGTAGEWVHAQEFAYDELGRMNANTSSQGALALTERTTFDQYGRVFQQFDASGDSRGIRYHYNAYGYLEKRQEAREGVAGAAYQWVRGQDARGNATQVILGDGLEAYAEYDTASGRLVALDAYGSDGVEIQRLSYEFDSLGNLLGRHDTSGSRDLQETFRYDLMNRLKSVMLSSEGAEAVETLRLEYDASGNIVHKSDVGEYLYGANGAGPHAVTRAGGTAYTYDANGNQTGSTDGRLIDYTVSDRAEWIRDGSQETRFVYGTGQKRIRREDQNNVDGATTRWYFGSVERISEPGAQPYFKRHIDGVALVDYYPATGASHVWYLLRDHLGSIHTVVDESERAGGSFSMYFSAFGERRNPDGRTRPSVSTLQTLNRFSTRGFTGHEHADGMGIVHMNGRIYDPKLGRFLQADPLVQAPRNSQSLNRYTYVFNNPLSYTDPTGNFGLKRFFKRWGRVIAAVGLSIMLPGSGGWLAAMGITNSFAQAVLTGFITGAIGSGSMKGAVVGAFVGAALFGLNRVFTQYGGTGALDSSQVIPSEDSLKHLYGPGGPGEGFYRVSVDPATGKFVDISPMSMADFRDGDVLFSNGMLNTLQDGIGNATSHLHQIKLLESQYILNFNRSVSFMGDLREAALDVIGAHTGIAHSDLAKSLAQSLHVASENGVTGLTLVGHSQGGAITASALRLAKATGLNLSSVSRVALHGAPINAAFARRFLGSEGRFQVTSRAQFGDAVHVFGGLNIANPLQIPAALLRAPHMFGGDPIWSPHTVPCGGGRAGLCAP</sequence>
<dbReference type="InterPro" id="IPR013783">
    <property type="entry name" value="Ig-like_fold"/>
</dbReference>
<dbReference type="SUPFAM" id="SSF49313">
    <property type="entry name" value="Cadherin-like"/>
    <property type="match status" value="1"/>
</dbReference>
<feature type="region of interest" description="Disordered" evidence="5">
    <location>
        <begin position="804"/>
        <end position="825"/>
    </location>
</feature>
<dbReference type="InterPro" id="IPR003284">
    <property type="entry name" value="Sal_SpvB"/>
</dbReference>
<dbReference type="InterPro" id="IPR031325">
    <property type="entry name" value="RHS_repeat"/>
</dbReference>
<evidence type="ECO:0000313" key="8">
    <source>
        <dbReference type="Proteomes" id="UP001359886"/>
    </source>
</evidence>
<dbReference type="Pfam" id="PF05593">
    <property type="entry name" value="RHS_repeat"/>
    <property type="match status" value="1"/>
</dbReference>
<dbReference type="InterPro" id="IPR022385">
    <property type="entry name" value="Rhs_assc_core"/>
</dbReference>
<reference evidence="7 8" key="1">
    <citation type="submission" date="2024-02" db="EMBL/GenBank/DDBJ databases">
        <title>A novel Wenzhouxiangellaceae bacterium, isolated from coastal sediments.</title>
        <authorList>
            <person name="Du Z.-J."/>
            <person name="Ye Y.-Q."/>
            <person name="Zhang X.-Y."/>
        </authorList>
    </citation>
    <scope>NUCLEOTIDE SEQUENCE [LARGE SCALE GENOMIC DNA]</scope>
    <source>
        <strain evidence="7 8">CH-27</strain>
    </source>
</reference>
<accession>A0AAW9RGL7</accession>
<evidence type="ECO:0000256" key="2">
    <source>
        <dbReference type="ARBA" id="ARBA00022525"/>
    </source>
</evidence>
<dbReference type="SUPFAM" id="SSF69318">
    <property type="entry name" value="Integrin alpha N-terminal domain"/>
    <property type="match status" value="1"/>
</dbReference>
<dbReference type="Pfam" id="PF03534">
    <property type="entry name" value="SpvB"/>
    <property type="match status" value="1"/>
</dbReference>
<evidence type="ECO:0000313" key="7">
    <source>
        <dbReference type="EMBL" id="MEJ8568906.1"/>
    </source>
</evidence>
<dbReference type="InterPro" id="IPR003961">
    <property type="entry name" value="FN3_dom"/>
</dbReference>
<evidence type="ECO:0000256" key="5">
    <source>
        <dbReference type="SAM" id="MobiDB-lite"/>
    </source>
</evidence>
<dbReference type="Pfam" id="PF25023">
    <property type="entry name" value="TEN_YD-shell"/>
    <property type="match status" value="1"/>
</dbReference>
<dbReference type="GO" id="GO:0005576">
    <property type="term" value="C:extracellular region"/>
    <property type="evidence" value="ECO:0007669"/>
    <property type="project" value="UniProtKB-SubCell"/>
</dbReference>
<dbReference type="PANTHER" id="PTHR32305:SF15">
    <property type="entry name" value="PROTEIN RHSA-RELATED"/>
    <property type="match status" value="1"/>
</dbReference>
<organism evidence="7 8">
    <name type="scientific">Elongatibacter sediminis</name>
    <dbReference type="NCBI Taxonomy" id="3119006"/>
    <lineage>
        <taxon>Bacteria</taxon>
        <taxon>Pseudomonadati</taxon>
        <taxon>Pseudomonadota</taxon>
        <taxon>Gammaproteobacteria</taxon>
        <taxon>Chromatiales</taxon>
        <taxon>Wenzhouxiangellaceae</taxon>
        <taxon>Elongatibacter</taxon>
    </lineage>
</organism>
<dbReference type="Proteomes" id="UP001359886">
    <property type="component" value="Unassembled WGS sequence"/>
</dbReference>
<protein>
    <submittedName>
        <fullName evidence="7">Ig domain-containing protein</fullName>
    </submittedName>
</protein>
<keyword evidence="2" id="KW-0964">Secreted</keyword>
<dbReference type="InterPro" id="IPR056823">
    <property type="entry name" value="TEN-like_YD-shell"/>
</dbReference>
<dbReference type="InterPro" id="IPR015919">
    <property type="entry name" value="Cadherin-like_sf"/>
</dbReference>
<dbReference type="Pfam" id="PF05345">
    <property type="entry name" value="He_PIG"/>
    <property type="match status" value="2"/>
</dbReference>
<dbReference type="PROSITE" id="PS50853">
    <property type="entry name" value="FN3"/>
    <property type="match status" value="1"/>
</dbReference>
<name>A0AAW9RGL7_9GAMM</name>
<gene>
    <name evidence="7" type="ORF">V3330_14830</name>
</gene>
<keyword evidence="4" id="KW-0843">Virulence</keyword>
<proteinExistence type="predicted"/>
<dbReference type="Gene3D" id="2.180.10.10">
    <property type="entry name" value="RHS repeat-associated core"/>
    <property type="match status" value="2"/>
</dbReference>
<keyword evidence="3" id="KW-0677">Repeat</keyword>
<dbReference type="InterPro" id="IPR050708">
    <property type="entry name" value="T6SS_VgrG/RHS"/>
</dbReference>
<dbReference type="GO" id="GO:0005509">
    <property type="term" value="F:calcium ion binding"/>
    <property type="evidence" value="ECO:0007669"/>
    <property type="project" value="InterPro"/>
</dbReference>
<evidence type="ECO:0000256" key="1">
    <source>
        <dbReference type="ARBA" id="ARBA00004613"/>
    </source>
</evidence>
<dbReference type="SUPFAM" id="SSF53474">
    <property type="entry name" value="alpha/beta-Hydrolases"/>
    <property type="match status" value="1"/>
</dbReference>
<dbReference type="GO" id="GO:0016020">
    <property type="term" value="C:membrane"/>
    <property type="evidence" value="ECO:0007669"/>
    <property type="project" value="InterPro"/>
</dbReference>
<dbReference type="RefSeq" id="WP_354696227.1">
    <property type="nucleotide sequence ID" value="NZ_JAZHOG010000010.1"/>
</dbReference>
<dbReference type="PANTHER" id="PTHR32305">
    <property type="match status" value="1"/>
</dbReference>
<dbReference type="SMART" id="SM00736">
    <property type="entry name" value="CADG"/>
    <property type="match status" value="1"/>
</dbReference>
<evidence type="ECO:0000259" key="6">
    <source>
        <dbReference type="PROSITE" id="PS50853"/>
    </source>
</evidence>
<evidence type="ECO:0000256" key="3">
    <source>
        <dbReference type="ARBA" id="ARBA00022737"/>
    </source>
</evidence>
<comment type="subcellular location">
    <subcellularLocation>
        <location evidence="1">Secreted</location>
    </subcellularLocation>
</comment>
<evidence type="ECO:0000256" key="4">
    <source>
        <dbReference type="ARBA" id="ARBA00023026"/>
    </source>
</evidence>